<keyword evidence="3 8" id="KW-0808">Transferase</keyword>
<keyword evidence="5 8" id="KW-0418">Kinase</keyword>
<dbReference type="Pfam" id="PF01121">
    <property type="entry name" value="CoaE"/>
    <property type="match status" value="1"/>
</dbReference>
<dbReference type="PANTHER" id="PTHR10695:SF46">
    <property type="entry name" value="BIFUNCTIONAL COENZYME A SYNTHASE-RELATED"/>
    <property type="match status" value="1"/>
</dbReference>
<reference evidence="10 11" key="1">
    <citation type="submission" date="2019-10" db="EMBL/GenBank/DDBJ databases">
        <title>Gracilibacillus sp. nov. isolated from rice seeds.</title>
        <authorList>
            <person name="He S."/>
        </authorList>
    </citation>
    <scope>NUCLEOTIDE SEQUENCE [LARGE SCALE GENOMIC DNA]</scope>
    <source>
        <strain evidence="10 11">TD8</strain>
    </source>
</reference>
<keyword evidence="4 8" id="KW-0547">Nucleotide-binding</keyword>
<dbReference type="NCBIfam" id="TIGR00152">
    <property type="entry name" value="dephospho-CoA kinase"/>
    <property type="match status" value="1"/>
</dbReference>
<comment type="similarity">
    <text evidence="1 8">Belongs to the CoaE family.</text>
</comment>
<comment type="function">
    <text evidence="8">Catalyzes the phosphorylation of the 3'-hydroxyl group of dephosphocoenzyme A to form coenzyme A.</text>
</comment>
<dbReference type="GO" id="GO:0005737">
    <property type="term" value="C:cytoplasm"/>
    <property type="evidence" value="ECO:0007669"/>
    <property type="project" value="UniProtKB-SubCell"/>
</dbReference>
<evidence type="ECO:0000256" key="7">
    <source>
        <dbReference type="ARBA" id="ARBA00022993"/>
    </source>
</evidence>
<evidence type="ECO:0000313" key="10">
    <source>
        <dbReference type="EMBL" id="KAB8138249.1"/>
    </source>
</evidence>
<proteinExistence type="inferred from homology"/>
<dbReference type="InterPro" id="IPR027417">
    <property type="entry name" value="P-loop_NTPase"/>
</dbReference>
<organism evidence="10 11">
    <name type="scientific">Gracilibacillus oryzae</name>
    <dbReference type="NCBI Taxonomy" id="1672701"/>
    <lineage>
        <taxon>Bacteria</taxon>
        <taxon>Bacillati</taxon>
        <taxon>Bacillota</taxon>
        <taxon>Bacilli</taxon>
        <taxon>Bacillales</taxon>
        <taxon>Bacillaceae</taxon>
        <taxon>Gracilibacillus</taxon>
    </lineage>
</organism>
<feature type="binding site" evidence="8">
    <location>
        <begin position="10"/>
        <end position="15"/>
    </location>
    <ligand>
        <name>ATP</name>
        <dbReference type="ChEBI" id="CHEBI:30616"/>
    </ligand>
</feature>
<evidence type="ECO:0000256" key="5">
    <source>
        <dbReference type="ARBA" id="ARBA00022777"/>
    </source>
</evidence>
<dbReference type="Proteomes" id="UP000480246">
    <property type="component" value="Unassembled WGS sequence"/>
</dbReference>
<name>A0A7C8GVC7_9BACI</name>
<dbReference type="EMBL" id="WEID01000022">
    <property type="protein sequence ID" value="KAB8138249.1"/>
    <property type="molecule type" value="Genomic_DNA"/>
</dbReference>
<dbReference type="GO" id="GO:0004140">
    <property type="term" value="F:dephospho-CoA kinase activity"/>
    <property type="evidence" value="ECO:0007669"/>
    <property type="project" value="UniProtKB-UniRule"/>
</dbReference>
<evidence type="ECO:0000256" key="8">
    <source>
        <dbReference type="HAMAP-Rule" id="MF_00376"/>
    </source>
</evidence>
<keyword evidence="11" id="KW-1185">Reference proteome</keyword>
<evidence type="ECO:0000313" key="11">
    <source>
        <dbReference type="Proteomes" id="UP000480246"/>
    </source>
</evidence>
<comment type="pathway">
    <text evidence="8">Cofactor biosynthesis; coenzyme A biosynthesis; CoA from (R)-pantothenate: step 5/5.</text>
</comment>
<dbReference type="RefSeq" id="WP_153402060.1">
    <property type="nucleotide sequence ID" value="NZ_ML762426.1"/>
</dbReference>
<keyword evidence="6 8" id="KW-0067">ATP-binding</keyword>
<dbReference type="OrthoDB" id="9812943at2"/>
<accession>A0A7C8GVC7</accession>
<dbReference type="SUPFAM" id="SSF52540">
    <property type="entry name" value="P-loop containing nucleoside triphosphate hydrolases"/>
    <property type="match status" value="1"/>
</dbReference>
<gene>
    <name evidence="8" type="primary">coaE</name>
    <name evidence="10" type="ORF">F9U64_05790</name>
</gene>
<dbReference type="AlphaFoldDB" id="A0A7C8GVC7"/>
<dbReference type="FunFam" id="3.40.50.300:FF:000991">
    <property type="entry name" value="Dephospho-CoA kinase"/>
    <property type="match status" value="1"/>
</dbReference>
<dbReference type="InterPro" id="IPR001977">
    <property type="entry name" value="Depp_CoAkinase"/>
</dbReference>
<comment type="catalytic activity">
    <reaction evidence="8">
        <text>3'-dephospho-CoA + ATP = ADP + CoA + H(+)</text>
        <dbReference type="Rhea" id="RHEA:18245"/>
        <dbReference type="ChEBI" id="CHEBI:15378"/>
        <dbReference type="ChEBI" id="CHEBI:30616"/>
        <dbReference type="ChEBI" id="CHEBI:57287"/>
        <dbReference type="ChEBI" id="CHEBI:57328"/>
        <dbReference type="ChEBI" id="CHEBI:456216"/>
        <dbReference type="EC" id="2.7.1.24"/>
    </reaction>
</comment>
<dbReference type="GO" id="GO:0005524">
    <property type="term" value="F:ATP binding"/>
    <property type="evidence" value="ECO:0007669"/>
    <property type="project" value="UniProtKB-UniRule"/>
</dbReference>
<evidence type="ECO:0000256" key="2">
    <source>
        <dbReference type="ARBA" id="ARBA00022490"/>
    </source>
</evidence>
<dbReference type="PANTHER" id="PTHR10695">
    <property type="entry name" value="DEPHOSPHO-COA KINASE-RELATED"/>
    <property type="match status" value="1"/>
</dbReference>
<sequence>MIVGLTGNIASGKSTVSNMLAENYHFPVIDADVVSRQVVEPGEPALAAIAEIFGQEILQEDGSLNRAKLGQIVFADDVMREQLNKIVHPAVRERMQQEKEQLLAEGNKVIVMDIPLLFENNLTYLVDKTIVVFTEESIQLKRLMERNHLSEIEARQRMNAQMDADKKKRLADEIVDNSGTMDSSRQQLGAILAKWGLKNETR</sequence>
<evidence type="ECO:0000256" key="1">
    <source>
        <dbReference type="ARBA" id="ARBA00009018"/>
    </source>
</evidence>
<comment type="caution">
    <text evidence="10">The sequence shown here is derived from an EMBL/GenBank/DDBJ whole genome shotgun (WGS) entry which is preliminary data.</text>
</comment>
<evidence type="ECO:0000256" key="3">
    <source>
        <dbReference type="ARBA" id="ARBA00022679"/>
    </source>
</evidence>
<dbReference type="PROSITE" id="PS51219">
    <property type="entry name" value="DPCK"/>
    <property type="match status" value="1"/>
</dbReference>
<keyword evidence="2 8" id="KW-0963">Cytoplasm</keyword>
<dbReference type="GO" id="GO:0015937">
    <property type="term" value="P:coenzyme A biosynthetic process"/>
    <property type="evidence" value="ECO:0007669"/>
    <property type="project" value="UniProtKB-UniRule"/>
</dbReference>
<dbReference type="CDD" id="cd02022">
    <property type="entry name" value="DPCK"/>
    <property type="match status" value="1"/>
</dbReference>
<evidence type="ECO:0000256" key="4">
    <source>
        <dbReference type="ARBA" id="ARBA00022741"/>
    </source>
</evidence>
<dbReference type="EC" id="2.7.1.24" evidence="8 9"/>
<comment type="subcellular location">
    <subcellularLocation>
        <location evidence="8">Cytoplasm</location>
    </subcellularLocation>
</comment>
<dbReference type="HAMAP" id="MF_00376">
    <property type="entry name" value="Dephospho_CoA_kinase"/>
    <property type="match status" value="1"/>
</dbReference>
<keyword evidence="7 8" id="KW-0173">Coenzyme A biosynthesis</keyword>
<dbReference type="Gene3D" id="3.40.50.300">
    <property type="entry name" value="P-loop containing nucleotide triphosphate hydrolases"/>
    <property type="match status" value="1"/>
</dbReference>
<dbReference type="UniPathway" id="UPA00241">
    <property type="reaction ID" value="UER00356"/>
</dbReference>
<evidence type="ECO:0000256" key="9">
    <source>
        <dbReference type="NCBIfam" id="TIGR00152"/>
    </source>
</evidence>
<protein>
    <recommendedName>
        <fullName evidence="8 9">Dephospho-CoA kinase</fullName>
        <ecNumber evidence="8 9">2.7.1.24</ecNumber>
    </recommendedName>
    <alternativeName>
        <fullName evidence="8">Dephosphocoenzyme A kinase</fullName>
    </alternativeName>
</protein>
<evidence type="ECO:0000256" key="6">
    <source>
        <dbReference type="ARBA" id="ARBA00022840"/>
    </source>
</evidence>